<proteinExistence type="predicted"/>
<name>W1YH39_9ZZZZ</name>
<comment type="caution">
    <text evidence="1">The sequence shown here is derived from an EMBL/GenBank/DDBJ whole genome shotgun (WGS) entry which is preliminary data.</text>
</comment>
<evidence type="ECO:0000313" key="1">
    <source>
        <dbReference type="EMBL" id="ETJ41848.1"/>
    </source>
</evidence>
<dbReference type="EMBL" id="AZMM01004203">
    <property type="protein sequence ID" value="ETJ41848.1"/>
    <property type="molecule type" value="Genomic_DNA"/>
</dbReference>
<dbReference type="AlphaFoldDB" id="W1YH39"/>
<sequence>ADADADADAMGIMTYERLRQWWSFFDYYFEYLIQFSFRVLRAS</sequence>
<reference evidence="1" key="1">
    <citation type="submission" date="2013-12" db="EMBL/GenBank/DDBJ databases">
        <title>A Varibaculum cambriense genome reconstructed from a premature infant gut community with otherwise low bacterial novelty that shifts toward anaerobic metabolism during the third week of life.</title>
        <authorList>
            <person name="Brown C.T."/>
            <person name="Sharon I."/>
            <person name="Thomas B.C."/>
            <person name="Castelle C.J."/>
            <person name="Morowitz M.J."/>
            <person name="Banfield J.F."/>
        </authorList>
    </citation>
    <scope>NUCLEOTIDE SEQUENCE</scope>
</reference>
<accession>W1YH39</accession>
<gene>
    <name evidence="1" type="ORF">Q604_UNBC04203G0001</name>
</gene>
<protein>
    <submittedName>
        <fullName evidence="1">Uncharacterized protein</fullName>
    </submittedName>
</protein>
<organism evidence="1">
    <name type="scientific">human gut metagenome</name>
    <dbReference type="NCBI Taxonomy" id="408170"/>
    <lineage>
        <taxon>unclassified sequences</taxon>
        <taxon>metagenomes</taxon>
        <taxon>organismal metagenomes</taxon>
    </lineage>
</organism>
<feature type="non-terminal residue" evidence="1">
    <location>
        <position position="1"/>
    </location>
</feature>